<dbReference type="EMBL" id="FNQC01000004">
    <property type="protein sequence ID" value="SDY99858.1"/>
    <property type="molecule type" value="Genomic_DNA"/>
</dbReference>
<sequence>MTECKPKKNTYFSLSIVLAIILSGLVFLLHEFATERSYGLIFYLFSSSLLTLLALILLVKMMAGYKFISFGQGKIITRLPLRRQTKSYHLNQVLAWEEERMLANKRDFRQLTIIFDDKTAFSVSNHEHSSYPELFQYLNKKIPKKKVLEKTKD</sequence>
<evidence type="ECO:0000256" key="1">
    <source>
        <dbReference type="SAM" id="Phobius"/>
    </source>
</evidence>
<evidence type="ECO:0000313" key="3">
    <source>
        <dbReference type="Proteomes" id="UP000199663"/>
    </source>
</evidence>
<organism evidence="2 3">
    <name type="scientific">Rhodonellum ikkaensis</name>
    <dbReference type="NCBI Taxonomy" id="336829"/>
    <lineage>
        <taxon>Bacteria</taxon>
        <taxon>Pseudomonadati</taxon>
        <taxon>Bacteroidota</taxon>
        <taxon>Cytophagia</taxon>
        <taxon>Cytophagales</taxon>
        <taxon>Cytophagaceae</taxon>
        <taxon>Rhodonellum</taxon>
    </lineage>
</organism>
<gene>
    <name evidence="2" type="ORF">SAMN05444412_104242</name>
</gene>
<keyword evidence="1" id="KW-0472">Membrane</keyword>
<keyword evidence="1" id="KW-0812">Transmembrane</keyword>
<keyword evidence="1" id="KW-1133">Transmembrane helix</keyword>
<proteinExistence type="predicted"/>
<feature type="transmembrane region" description="Helical" evidence="1">
    <location>
        <begin position="12"/>
        <end position="29"/>
    </location>
</feature>
<protein>
    <submittedName>
        <fullName evidence="2">Uncharacterized protein</fullName>
    </submittedName>
</protein>
<accession>A0A1H3PFN3</accession>
<feature type="transmembrane region" description="Helical" evidence="1">
    <location>
        <begin position="41"/>
        <end position="59"/>
    </location>
</feature>
<evidence type="ECO:0000313" key="2">
    <source>
        <dbReference type="EMBL" id="SDY99858.1"/>
    </source>
</evidence>
<dbReference type="RefSeq" id="WP_019597963.1">
    <property type="nucleotide sequence ID" value="NZ_FNQC01000004.1"/>
</dbReference>
<keyword evidence="3" id="KW-1185">Reference proteome</keyword>
<comment type="caution">
    <text evidence="2">The sequence shown here is derived from an EMBL/GenBank/DDBJ whole genome shotgun (WGS) entry which is preliminary data.</text>
</comment>
<reference evidence="2 3" key="1">
    <citation type="submission" date="2016-10" db="EMBL/GenBank/DDBJ databases">
        <authorList>
            <person name="Varghese N."/>
            <person name="Submissions S."/>
        </authorList>
    </citation>
    <scope>NUCLEOTIDE SEQUENCE [LARGE SCALE GENOMIC DNA]</scope>
    <source>
        <strain evidence="2 3">DSM 17997</strain>
    </source>
</reference>
<dbReference type="Proteomes" id="UP000199663">
    <property type="component" value="Unassembled WGS sequence"/>
</dbReference>
<name>A0A1H3PFN3_9BACT</name>